<dbReference type="KEGG" id="cpi:Cpin_7024"/>
<reference evidence="1 2" key="2">
    <citation type="journal article" date="2010" name="Stand. Genomic Sci.">
        <title>Complete genome sequence of Chitinophaga pinensis type strain (UQM 2034).</title>
        <authorList>
            <person name="Glavina Del Rio T."/>
            <person name="Abt B."/>
            <person name="Spring S."/>
            <person name="Lapidus A."/>
            <person name="Nolan M."/>
            <person name="Tice H."/>
            <person name="Copeland A."/>
            <person name="Cheng J.F."/>
            <person name="Chen F."/>
            <person name="Bruce D."/>
            <person name="Goodwin L."/>
            <person name="Pitluck S."/>
            <person name="Ivanova N."/>
            <person name="Mavromatis K."/>
            <person name="Mikhailova N."/>
            <person name="Pati A."/>
            <person name="Chen A."/>
            <person name="Palaniappan K."/>
            <person name="Land M."/>
            <person name="Hauser L."/>
            <person name="Chang Y.J."/>
            <person name="Jeffries C.D."/>
            <person name="Chain P."/>
            <person name="Saunders E."/>
            <person name="Detter J.C."/>
            <person name="Brettin T."/>
            <person name="Rohde M."/>
            <person name="Goker M."/>
            <person name="Bristow J."/>
            <person name="Eisen J.A."/>
            <person name="Markowitz V."/>
            <person name="Hugenholtz P."/>
            <person name="Kyrpides N.C."/>
            <person name="Klenk H.P."/>
            <person name="Lucas S."/>
        </authorList>
    </citation>
    <scope>NUCLEOTIDE SEQUENCE [LARGE SCALE GENOMIC DNA]</scope>
    <source>
        <strain evidence="2">ATCC 43595 / DSM 2588 / LMG 13176 / NBRC 15968 / NCIMB 11800 / UQM 2034</strain>
    </source>
</reference>
<organism evidence="1 2">
    <name type="scientific">Chitinophaga pinensis (strain ATCC 43595 / DSM 2588 / LMG 13176 / NBRC 15968 / NCIMB 11800 / UQM 2034)</name>
    <dbReference type="NCBI Taxonomy" id="485918"/>
    <lineage>
        <taxon>Bacteria</taxon>
        <taxon>Pseudomonadati</taxon>
        <taxon>Bacteroidota</taxon>
        <taxon>Chitinophagia</taxon>
        <taxon>Chitinophagales</taxon>
        <taxon>Chitinophagaceae</taxon>
        <taxon>Chitinophaga</taxon>
    </lineage>
</organism>
<evidence type="ECO:0000313" key="1">
    <source>
        <dbReference type="EMBL" id="ACU64425.1"/>
    </source>
</evidence>
<reference evidence="2" key="1">
    <citation type="submission" date="2009-08" db="EMBL/GenBank/DDBJ databases">
        <title>The complete genome of Chitinophaga pinensis DSM 2588.</title>
        <authorList>
            <consortium name="US DOE Joint Genome Institute (JGI-PGF)"/>
            <person name="Lucas S."/>
            <person name="Copeland A."/>
            <person name="Lapidus A."/>
            <person name="Glavina del Rio T."/>
            <person name="Dalin E."/>
            <person name="Tice H."/>
            <person name="Bruce D."/>
            <person name="Goodwin L."/>
            <person name="Pitluck S."/>
            <person name="Kyrpides N."/>
            <person name="Mavromatis K."/>
            <person name="Ivanova N."/>
            <person name="Mikhailova N."/>
            <person name="Sims D."/>
            <person name="Meinche L."/>
            <person name="Brettin T."/>
            <person name="Detter J.C."/>
            <person name="Han C."/>
            <person name="Larimer F."/>
            <person name="Land M."/>
            <person name="Hauser L."/>
            <person name="Markowitz V."/>
            <person name="Cheng J.-F."/>
            <person name="Hugenholtz P."/>
            <person name="Woyke T."/>
            <person name="Wu D."/>
            <person name="Spring S."/>
            <person name="Klenk H.-P."/>
            <person name="Eisen J.A."/>
        </authorList>
    </citation>
    <scope>NUCLEOTIDE SEQUENCE [LARGE SCALE GENOMIC DNA]</scope>
    <source>
        <strain evidence="2">ATCC 43595 / DSM 2588 / LMG 13176 / NBRC 15968 / NCIMB 11800 / UQM 2034</strain>
    </source>
</reference>
<name>A0A979GBK2_CHIPD</name>
<dbReference type="AlphaFoldDB" id="A0A979GBK2"/>
<proteinExistence type="predicted"/>
<accession>A0A979GBK2</accession>
<evidence type="ECO:0000313" key="2">
    <source>
        <dbReference type="Proteomes" id="UP000002215"/>
    </source>
</evidence>
<protein>
    <submittedName>
        <fullName evidence="1">Uncharacterized protein</fullName>
    </submittedName>
</protein>
<dbReference type="Proteomes" id="UP000002215">
    <property type="component" value="Chromosome"/>
</dbReference>
<dbReference type="EMBL" id="CP001699">
    <property type="protein sequence ID" value="ACU64425.1"/>
    <property type="molecule type" value="Genomic_DNA"/>
</dbReference>
<gene>
    <name evidence="1" type="ordered locus">Cpin_7024</name>
</gene>
<sequence length="43" mass="5176">MPDVYKTGRSGWFANISSGMQSDFFNNLLKEQVFIWKYFFVYL</sequence>